<dbReference type="EMBL" id="GG745373">
    <property type="protein sequence ID" value="KNE71655.1"/>
    <property type="molecule type" value="Genomic_DNA"/>
</dbReference>
<proteinExistence type="predicted"/>
<organism evidence="1 2">
    <name type="scientific">Allomyces macrogynus (strain ATCC 38327)</name>
    <name type="common">Allomyces javanicus var. macrogynus</name>
    <dbReference type="NCBI Taxonomy" id="578462"/>
    <lineage>
        <taxon>Eukaryota</taxon>
        <taxon>Fungi</taxon>
        <taxon>Fungi incertae sedis</taxon>
        <taxon>Blastocladiomycota</taxon>
        <taxon>Blastocladiomycetes</taxon>
        <taxon>Blastocladiales</taxon>
        <taxon>Blastocladiaceae</taxon>
        <taxon>Allomyces</taxon>
    </lineage>
</organism>
<reference evidence="1 2" key="1">
    <citation type="submission" date="2009-11" db="EMBL/GenBank/DDBJ databases">
        <title>Annotation of Allomyces macrogynus ATCC 38327.</title>
        <authorList>
            <consortium name="The Broad Institute Genome Sequencing Platform"/>
            <person name="Russ C."/>
            <person name="Cuomo C."/>
            <person name="Burger G."/>
            <person name="Gray M.W."/>
            <person name="Holland P.W.H."/>
            <person name="King N."/>
            <person name="Lang F.B.F."/>
            <person name="Roger A.J."/>
            <person name="Ruiz-Trillo I."/>
            <person name="Young S.K."/>
            <person name="Zeng Q."/>
            <person name="Gargeya S."/>
            <person name="Fitzgerald M."/>
            <person name="Haas B."/>
            <person name="Abouelleil A."/>
            <person name="Alvarado L."/>
            <person name="Arachchi H.M."/>
            <person name="Berlin A."/>
            <person name="Chapman S.B."/>
            <person name="Gearin G."/>
            <person name="Goldberg J."/>
            <person name="Griggs A."/>
            <person name="Gujja S."/>
            <person name="Hansen M."/>
            <person name="Heiman D."/>
            <person name="Howarth C."/>
            <person name="Larimer J."/>
            <person name="Lui A."/>
            <person name="MacDonald P.J.P."/>
            <person name="McCowen C."/>
            <person name="Montmayeur A."/>
            <person name="Murphy C."/>
            <person name="Neiman D."/>
            <person name="Pearson M."/>
            <person name="Priest M."/>
            <person name="Roberts A."/>
            <person name="Saif S."/>
            <person name="Shea T."/>
            <person name="Sisk P."/>
            <person name="Stolte C."/>
            <person name="Sykes S."/>
            <person name="Wortman J."/>
            <person name="Nusbaum C."/>
            <person name="Birren B."/>
        </authorList>
    </citation>
    <scope>NUCLEOTIDE SEQUENCE [LARGE SCALE GENOMIC DNA]</scope>
    <source>
        <strain evidence="1 2">ATCC 38327</strain>
    </source>
</reference>
<name>A0A0L0TAC3_ALLM3</name>
<gene>
    <name evidence="1" type="ORF">AMAG_16211</name>
</gene>
<dbReference type="VEuPathDB" id="FungiDB:AMAG_16211"/>
<dbReference type="OrthoDB" id="10485182at2759"/>
<evidence type="ECO:0000313" key="1">
    <source>
        <dbReference type="EMBL" id="KNE71655.1"/>
    </source>
</evidence>
<keyword evidence="2" id="KW-1185">Reference proteome</keyword>
<evidence type="ECO:0000313" key="2">
    <source>
        <dbReference type="Proteomes" id="UP000054350"/>
    </source>
</evidence>
<dbReference type="Proteomes" id="UP000054350">
    <property type="component" value="Unassembled WGS sequence"/>
</dbReference>
<dbReference type="AlphaFoldDB" id="A0A0L0TAC3"/>
<protein>
    <submittedName>
        <fullName evidence="1">Uncharacterized protein</fullName>
    </submittedName>
</protein>
<sequence>MPCIYRPRAVLALFAAAAAIAVVFLAAVAAAMPAAAAPRTVSTAKRVPAAARRVVKAVRAAPPPAPMTRRIVKAVPQLAPSLAQPHRVVKVVHVAPSSAKPAERAFAKAGPIAKAAPRRFAPGSPAPTAKPAVRPMVEAAVRTSAARAGFASYFDPSQVGTAAVPGVSACPASTASPESAAALPAVAVSPMDASAAAPCGSCLRACYTGANRTFVCRTYRVAYICAQCRQSNLNVVQAGFPTSVTAIGGVAEAKWYPVACDAAATTTKVTAPAATSAAVRAREMTR</sequence>
<accession>A0A0L0TAC3</accession>
<reference evidence="2" key="2">
    <citation type="submission" date="2009-11" db="EMBL/GenBank/DDBJ databases">
        <title>The Genome Sequence of Allomyces macrogynus strain ATCC 38327.</title>
        <authorList>
            <consortium name="The Broad Institute Genome Sequencing Platform"/>
            <person name="Russ C."/>
            <person name="Cuomo C."/>
            <person name="Shea T."/>
            <person name="Young S.K."/>
            <person name="Zeng Q."/>
            <person name="Koehrsen M."/>
            <person name="Haas B."/>
            <person name="Borodovsky M."/>
            <person name="Guigo R."/>
            <person name="Alvarado L."/>
            <person name="Berlin A."/>
            <person name="Borenstein D."/>
            <person name="Chen Z."/>
            <person name="Engels R."/>
            <person name="Freedman E."/>
            <person name="Gellesch M."/>
            <person name="Goldberg J."/>
            <person name="Griggs A."/>
            <person name="Gujja S."/>
            <person name="Heiman D."/>
            <person name="Hepburn T."/>
            <person name="Howarth C."/>
            <person name="Jen D."/>
            <person name="Larson L."/>
            <person name="Lewis B."/>
            <person name="Mehta T."/>
            <person name="Park D."/>
            <person name="Pearson M."/>
            <person name="Roberts A."/>
            <person name="Saif S."/>
            <person name="Shenoy N."/>
            <person name="Sisk P."/>
            <person name="Stolte C."/>
            <person name="Sykes S."/>
            <person name="Walk T."/>
            <person name="White J."/>
            <person name="Yandava C."/>
            <person name="Burger G."/>
            <person name="Gray M.W."/>
            <person name="Holland P.W.H."/>
            <person name="King N."/>
            <person name="Lang F.B.F."/>
            <person name="Roger A.J."/>
            <person name="Ruiz-Trillo I."/>
            <person name="Lander E."/>
            <person name="Nusbaum C."/>
        </authorList>
    </citation>
    <scope>NUCLEOTIDE SEQUENCE [LARGE SCALE GENOMIC DNA]</scope>
    <source>
        <strain evidence="2">ATCC 38327</strain>
    </source>
</reference>